<feature type="region of interest" description="Disordered" evidence="2">
    <location>
        <begin position="429"/>
        <end position="496"/>
    </location>
</feature>
<organism evidence="3 4">
    <name type="scientific">Lunasporangiospora selenospora</name>
    <dbReference type="NCBI Taxonomy" id="979761"/>
    <lineage>
        <taxon>Eukaryota</taxon>
        <taxon>Fungi</taxon>
        <taxon>Fungi incertae sedis</taxon>
        <taxon>Mucoromycota</taxon>
        <taxon>Mortierellomycotina</taxon>
        <taxon>Mortierellomycetes</taxon>
        <taxon>Mortierellales</taxon>
        <taxon>Mortierellaceae</taxon>
        <taxon>Lunasporangiospora</taxon>
    </lineage>
</organism>
<sequence>KIILSPPLSSHAGSMALDIDEENWVDFEPPQSALNRSGYPSSPTSAGGLAGAALRRSAHNNMMLTRSRQDMEKLTALEDLNSQLQGKVDAITKEMKQGRRQAFKRHRKAEKELKIGKDELDRTQVKVTDLEEQNYRLIEASRQIRMRRIQLQKQLPAPGSIPGSTMATIAAEMMGDDMTIQEMLAEDVRIFEELKERLQSLERKNLSLQQQKSEADKKTIQMAQELNEMQEAHEMLVVRLTEMSEVQSAYLEQSMHVKELEHNIQELQNQVSTMSSRMSQLNSPLMSPSEPSSPIQSHWRQEDAELKTLKTILHGTSPQPMALRSPRLRSHRRPKRTLLAELESEWFRQTSFFGPPQQAQLPGAIELPGVPKSPKALRDRRHESDAELFSDDASGKVKGWQAHIRDMGEDEACESSSCIRKRRHHRIKYPGAGSASDTDCGHTSGMLSGDGGDSDVEEFHRLSHPHSPHTHLSLPHHQHFPRKRRSSGESGLDLDDDSISDCSDPHHLHHERPSTPGCCCHHYNDYDSYTSYDSEVDDLDEEENVEGWAHFVDYDVSMQGYDKYRDGYYVYRRRRGIIGMVQGVILLFRLFWRWCRFLFILSTALGLAIYRGPDALLTDGHY</sequence>
<gene>
    <name evidence="3" type="ORF">BGW38_000188</name>
</gene>
<feature type="non-terminal residue" evidence="3">
    <location>
        <position position="1"/>
    </location>
</feature>
<dbReference type="EMBL" id="JAABOA010001045">
    <property type="protein sequence ID" value="KAF9582452.1"/>
    <property type="molecule type" value="Genomic_DNA"/>
</dbReference>
<dbReference type="Proteomes" id="UP000780801">
    <property type="component" value="Unassembled WGS sequence"/>
</dbReference>
<protein>
    <submittedName>
        <fullName evidence="3">Uncharacterized protein</fullName>
    </submittedName>
</protein>
<comment type="caution">
    <text evidence="3">The sequence shown here is derived from an EMBL/GenBank/DDBJ whole genome shotgun (WGS) entry which is preliminary data.</text>
</comment>
<accession>A0A9P6FW06</accession>
<reference evidence="3" key="1">
    <citation type="journal article" date="2020" name="Fungal Divers.">
        <title>Resolving the Mortierellaceae phylogeny through synthesis of multi-gene phylogenetics and phylogenomics.</title>
        <authorList>
            <person name="Vandepol N."/>
            <person name="Liber J."/>
            <person name="Desiro A."/>
            <person name="Na H."/>
            <person name="Kennedy M."/>
            <person name="Barry K."/>
            <person name="Grigoriev I.V."/>
            <person name="Miller A.N."/>
            <person name="O'Donnell K."/>
            <person name="Stajich J.E."/>
            <person name="Bonito G."/>
        </authorList>
    </citation>
    <scope>NUCLEOTIDE SEQUENCE</scope>
    <source>
        <strain evidence="3">KOD1015</strain>
    </source>
</reference>
<evidence type="ECO:0000256" key="2">
    <source>
        <dbReference type="SAM" id="MobiDB-lite"/>
    </source>
</evidence>
<dbReference type="AlphaFoldDB" id="A0A9P6FW06"/>
<feature type="region of interest" description="Disordered" evidence="2">
    <location>
        <begin position="359"/>
        <end position="392"/>
    </location>
</feature>
<feature type="coiled-coil region" evidence="1">
    <location>
        <begin position="184"/>
        <end position="277"/>
    </location>
</feature>
<feature type="coiled-coil region" evidence="1">
    <location>
        <begin position="74"/>
        <end position="133"/>
    </location>
</feature>
<evidence type="ECO:0000256" key="1">
    <source>
        <dbReference type="SAM" id="Coils"/>
    </source>
</evidence>
<keyword evidence="1" id="KW-0175">Coiled coil</keyword>
<evidence type="ECO:0000313" key="3">
    <source>
        <dbReference type="EMBL" id="KAF9582452.1"/>
    </source>
</evidence>
<dbReference type="OrthoDB" id="9451547at2759"/>
<feature type="region of interest" description="Disordered" evidence="2">
    <location>
        <begin position="29"/>
        <end position="49"/>
    </location>
</feature>
<keyword evidence="4" id="KW-1185">Reference proteome</keyword>
<feature type="compositionally biased region" description="Polar residues" evidence="2">
    <location>
        <begin position="32"/>
        <end position="44"/>
    </location>
</feature>
<feature type="compositionally biased region" description="Basic residues" evidence="2">
    <location>
        <begin position="462"/>
        <end position="485"/>
    </location>
</feature>
<feature type="compositionally biased region" description="Basic and acidic residues" evidence="2">
    <location>
        <begin position="376"/>
        <end position="385"/>
    </location>
</feature>
<evidence type="ECO:0000313" key="4">
    <source>
        <dbReference type="Proteomes" id="UP000780801"/>
    </source>
</evidence>
<proteinExistence type="predicted"/>
<name>A0A9P6FW06_9FUNG</name>